<dbReference type="AlphaFoldDB" id="A0A8S1YIY3"/>
<gene>
    <name evidence="1" type="ORF">PPENT_87.1.T1900006</name>
</gene>
<sequence length="44" mass="5237">MLLQKLIKLTNGTLCDGDYLGSKIISKDFYKKEGQYKILWLFYF</sequence>
<organism evidence="1 2">
    <name type="scientific">Paramecium pentaurelia</name>
    <dbReference type="NCBI Taxonomy" id="43138"/>
    <lineage>
        <taxon>Eukaryota</taxon>
        <taxon>Sar</taxon>
        <taxon>Alveolata</taxon>
        <taxon>Ciliophora</taxon>
        <taxon>Intramacronucleata</taxon>
        <taxon>Oligohymenophorea</taxon>
        <taxon>Peniculida</taxon>
        <taxon>Parameciidae</taxon>
        <taxon>Paramecium</taxon>
    </lineage>
</organism>
<dbReference type="EMBL" id="CAJJDO010000190">
    <property type="protein sequence ID" value="CAD8213920.1"/>
    <property type="molecule type" value="Genomic_DNA"/>
</dbReference>
<accession>A0A8S1YIY3</accession>
<evidence type="ECO:0000313" key="1">
    <source>
        <dbReference type="EMBL" id="CAD8213920.1"/>
    </source>
</evidence>
<reference evidence="1" key="1">
    <citation type="submission" date="2021-01" db="EMBL/GenBank/DDBJ databases">
        <authorList>
            <consortium name="Genoscope - CEA"/>
            <person name="William W."/>
        </authorList>
    </citation>
    <scope>NUCLEOTIDE SEQUENCE</scope>
</reference>
<name>A0A8S1YIY3_9CILI</name>
<comment type="caution">
    <text evidence="1">The sequence shown here is derived from an EMBL/GenBank/DDBJ whole genome shotgun (WGS) entry which is preliminary data.</text>
</comment>
<evidence type="ECO:0000313" key="2">
    <source>
        <dbReference type="Proteomes" id="UP000689195"/>
    </source>
</evidence>
<dbReference type="Proteomes" id="UP000689195">
    <property type="component" value="Unassembled WGS sequence"/>
</dbReference>
<protein>
    <submittedName>
        <fullName evidence="1">Uncharacterized protein</fullName>
    </submittedName>
</protein>
<keyword evidence="2" id="KW-1185">Reference proteome</keyword>
<proteinExistence type="predicted"/>